<feature type="non-terminal residue" evidence="5">
    <location>
        <position position="117"/>
    </location>
</feature>
<dbReference type="SMART" id="SM01383">
    <property type="entry name" value="Ribosomal_L2"/>
    <property type="match status" value="1"/>
</dbReference>
<dbReference type="InterPro" id="IPR012340">
    <property type="entry name" value="NA-bd_OB-fold"/>
</dbReference>
<organism evidence="5 6">
    <name type="scientific">Sphingomonas taxi</name>
    <dbReference type="NCBI Taxonomy" id="1549858"/>
    <lineage>
        <taxon>Bacteria</taxon>
        <taxon>Pseudomonadati</taxon>
        <taxon>Pseudomonadota</taxon>
        <taxon>Alphaproteobacteria</taxon>
        <taxon>Sphingomonadales</taxon>
        <taxon>Sphingomonadaceae</taxon>
        <taxon>Sphingomonas</taxon>
    </lineage>
</organism>
<accession>A0A2W4YK81</accession>
<dbReference type="GO" id="GO:0005840">
    <property type="term" value="C:ribosome"/>
    <property type="evidence" value="ECO:0007669"/>
    <property type="project" value="UniProtKB-KW"/>
</dbReference>
<proteinExistence type="inferred from homology"/>
<dbReference type="FunFam" id="2.40.50.140:FF:000003">
    <property type="entry name" value="50S ribosomal protein L2"/>
    <property type="match status" value="1"/>
</dbReference>
<gene>
    <name evidence="5" type="primary">rplB</name>
    <name evidence="5" type="ORF">DI640_15065</name>
</gene>
<comment type="similarity">
    <text evidence="1">Belongs to the universal ribosomal protein uL2 family.</text>
</comment>
<protein>
    <submittedName>
        <fullName evidence="5">50S ribosomal protein L2</fullName>
    </submittedName>
</protein>
<evidence type="ECO:0000256" key="2">
    <source>
        <dbReference type="ARBA" id="ARBA00022980"/>
    </source>
</evidence>
<keyword evidence="2 5" id="KW-0689">Ribosomal protein</keyword>
<name>A0A2W4YK81_9SPHN</name>
<dbReference type="InterPro" id="IPR002171">
    <property type="entry name" value="Ribosomal_uL2"/>
</dbReference>
<dbReference type="GO" id="GO:0003735">
    <property type="term" value="F:structural constituent of ribosome"/>
    <property type="evidence" value="ECO:0007669"/>
    <property type="project" value="InterPro"/>
</dbReference>
<dbReference type="GO" id="GO:0003723">
    <property type="term" value="F:RNA binding"/>
    <property type="evidence" value="ECO:0007669"/>
    <property type="project" value="TreeGrafter"/>
</dbReference>
<dbReference type="GO" id="GO:1990904">
    <property type="term" value="C:ribonucleoprotein complex"/>
    <property type="evidence" value="ECO:0007669"/>
    <property type="project" value="UniProtKB-KW"/>
</dbReference>
<dbReference type="PANTHER" id="PTHR13691">
    <property type="entry name" value="RIBOSOMAL PROTEIN L2"/>
    <property type="match status" value="1"/>
</dbReference>
<reference evidence="5 6" key="1">
    <citation type="submission" date="2017-08" db="EMBL/GenBank/DDBJ databases">
        <title>Infants hospitalized years apart are colonized by the same room-sourced microbial strains.</title>
        <authorList>
            <person name="Brooks B."/>
            <person name="Olm M.R."/>
            <person name="Firek B.A."/>
            <person name="Baker R."/>
            <person name="Thomas B.C."/>
            <person name="Morowitz M.J."/>
            <person name="Banfield J.F."/>
        </authorList>
    </citation>
    <scope>NUCLEOTIDE SEQUENCE [LARGE SCALE GENOMIC DNA]</scope>
    <source>
        <strain evidence="5">S2_018_000_R3_119</strain>
    </source>
</reference>
<dbReference type="EMBL" id="QFMX01000125">
    <property type="protein sequence ID" value="PZO70143.1"/>
    <property type="molecule type" value="Genomic_DNA"/>
</dbReference>
<dbReference type="Gene3D" id="2.40.50.140">
    <property type="entry name" value="Nucleic acid-binding proteins"/>
    <property type="match status" value="1"/>
</dbReference>
<comment type="caution">
    <text evidence="5">The sequence shown here is derived from an EMBL/GenBank/DDBJ whole genome shotgun (WGS) entry which is preliminary data.</text>
</comment>
<dbReference type="SUPFAM" id="SSF50249">
    <property type="entry name" value="Nucleic acid-binding proteins"/>
    <property type="match status" value="1"/>
</dbReference>
<dbReference type="AlphaFoldDB" id="A0A2W4YK81"/>
<dbReference type="Pfam" id="PF00181">
    <property type="entry name" value="Ribosomal_L2_N"/>
    <property type="match status" value="1"/>
</dbReference>
<evidence type="ECO:0000313" key="6">
    <source>
        <dbReference type="Proteomes" id="UP000249555"/>
    </source>
</evidence>
<evidence type="ECO:0000256" key="3">
    <source>
        <dbReference type="ARBA" id="ARBA00023274"/>
    </source>
</evidence>
<dbReference type="PANTHER" id="PTHR13691:SF5">
    <property type="entry name" value="LARGE RIBOSOMAL SUBUNIT PROTEIN UL2M"/>
    <property type="match status" value="1"/>
</dbReference>
<evidence type="ECO:0000313" key="5">
    <source>
        <dbReference type="EMBL" id="PZO70143.1"/>
    </source>
</evidence>
<evidence type="ECO:0000256" key="1">
    <source>
        <dbReference type="ARBA" id="ARBA00005636"/>
    </source>
</evidence>
<dbReference type="Proteomes" id="UP000249555">
    <property type="component" value="Unassembled WGS sequence"/>
</dbReference>
<keyword evidence="3" id="KW-0687">Ribonucleoprotein</keyword>
<evidence type="ECO:0000259" key="4">
    <source>
        <dbReference type="SMART" id="SM01383"/>
    </source>
</evidence>
<sequence>MALKHYNPITPSLRQLVIVDRSALYKGKPVKQLTEGLSSSGGRNNYGRITVRFRGGGHKRTYRLIDFKRRKLDVPATVERIEYDPNRSAFIALIRYQDGELSYILAPQRLAVGDQVV</sequence>
<dbReference type="GO" id="GO:0002181">
    <property type="term" value="P:cytoplasmic translation"/>
    <property type="evidence" value="ECO:0007669"/>
    <property type="project" value="TreeGrafter"/>
</dbReference>
<dbReference type="InterPro" id="IPR022666">
    <property type="entry name" value="Ribosomal_uL2_RNA-bd_dom"/>
</dbReference>
<feature type="domain" description="Large ribosomal subunit protein uL2 RNA-binding" evidence="4">
    <location>
        <begin position="42"/>
        <end position="117"/>
    </location>
</feature>